<evidence type="ECO:0000313" key="1">
    <source>
        <dbReference type="EMBL" id="KAH7087104.1"/>
    </source>
</evidence>
<keyword evidence="2" id="KW-1185">Reference proteome</keyword>
<dbReference type="Proteomes" id="UP000813461">
    <property type="component" value="Unassembled WGS sequence"/>
</dbReference>
<organism evidence="1 2">
    <name type="scientific">Paraphoma chrysanthemicola</name>
    <dbReference type="NCBI Taxonomy" id="798071"/>
    <lineage>
        <taxon>Eukaryota</taxon>
        <taxon>Fungi</taxon>
        <taxon>Dikarya</taxon>
        <taxon>Ascomycota</taxon>
        <taxon>Pezizomycotina</taxon>
        <taxon>Dothideomycetes</taxon>
        <taxon>Pleosporomycetidae</taxon>
        <taxon>Pleosporales</taxon>
        <taxon>Pleosporineae</taxon>
        <taxon>Phaeosphaeriaceae</taxon>
        <taxon>Paraphoma</taxon>
    </lineage>
</organism>
<comment type="caution">
    <text evidence="1">The sequence shown here is derived from an EMBL/GenBank/DDBJ whole genome shotgun (WGS) entry which is preliminary data.</text>
</comment>
<gene>
    <name evidence="1" type="ORF">FB567DRAFT_59505</name>
</gene>
<dbReference type="AlphaFoldDB" id="A0A8K0R7Y4"/>
<protein>
    <submittedName>
        <fullName evidence="1">Uncharacterized protein</fullName>
    </submittedName>
</protein>
<sequence>MKFSVAFRRATPANITKRLPQPETCSGTRALADGMMRPSVGTTSQPYRIPARTSIKVSRLTRCPATGSGRIKGLTSHAVLTRKSQHRLQVMVKHSRRVGCVFPPQMWGNANVGVVSRTVALEIQNIPKHVSQELQFWPYCINPLCPSKAASWQDMGLDCDRDALYAGERSARLTRLGDVLAALLKACCTSCRSLLAREKIGD</sequence>
<dbReference type="EMBL" id="JAGMVJ010000010">
    <property type="protein sequence ID" value="KAH7087104.1"/>
    <property type="molecule type" value="Genomic_DNA"/>
</dbReference>
<evidence type="ECO:0000313" key="2">
    <source>
        <dbReference type="Proteomes" id="UP000813461"/>
    </source>
</evidence>
<accession>A0A8K0R7Y4</accession>
<name>A0A8K0R7Y4_9PLEO</name>
<proteinExistence type="predicted"/>
<reference evidence="1" key="1">
    <citation type="journal article" date="2021" name="Nat. Commun.">
        <title>Genetic determinants of endophytism in the Arabidopsis root mycobiome.</title>
        <authorList>
            <person name="Mesny F."/>
            <person name="Miyauchi S."/>
            <person name="Thiergart T."/>
            <person name="Pickel B."/>
            <person name="Atanasova L."/>
            <person name="Karlsson M."/>
            <person name="Huettel B."/>
            <person name="Barry K.W."/>
            <person name="Haridas S."/>
            <person name="Chen C."/>
            <person name="Bauer D."/>
            <person name="Andreopoulos W."/>
            <person name="Pangilinan J."/>
            <person name="LaButti K."/>
            <person name="Riley R."/>
            <person name="Lipzen A."/>
            <person name="Clum A."/>
            <person name="Drula E."/>
            <person name="Henrissat B."/>
            <person name="Kohler A."/>
            <person name="Grigoriev I.V."/>
            <person name="Martin F.M."/>
            <person name="Hacquard S."/>
        </authorList>
    </citation>
    <scope>NUCLEOTIDE SEQUENCE</scope>
    <source>
        <strain evidence="1">MPI-SDFR-AT-0120</strain>
    </source>
</reference>